<dbReference type="GO" id="GO:0030313">
    <property type="term" value="C:cell envelope"/>
    <property type="evidence" value="ECO:0007669"/>
    <property type="project" value="UniProtKB-SubCell"/>
</dbReference>
<dbReference type="Proteomes" id="UP000742786">
    <property type="component" value="Unassembled WGS sequence"/>
</dbReference>
<feature type="coiled-coil region" evidence="2">
    <location>
        <begin position="112"/>
        <end position="177"/>
    </location>
</feature>
<organism evidence="5 6">
    <name type="scientific">Georgfuchsia toluolica</name>
    <dbReference type="NCBI Taxonomy" id="424218"/>
    <lineage>
        <taxon>Bacteria</taxon>
        <taxon>Pseudomonadati</taxon>
        <taxon>Pseudomonadota</taxon>
        <taxon>Betaproteobacteria</taxon>
        <taxon>Nitrosomonadales</taxon>
        <taxon>Sterolibacteriaceae</taxon>
        <taxon>Georgfuchsia</taxon>
    </lineage>
</organism>
<evidence type="ECO:0000313" key="6">
    <source>
        <dbReference type="Proteomes" id="UP000742786"/>
    </source>
</evidence>
<dbReference type="Gene3D" id="2.40.50.100">
    <property type="match status" value="1"/>
</dbReference>
<keyword evidence="3" id="KW-1133">Transmembrane helix</keyword>
<gene>
    <name evidence="5" type="primary">emrA</name>
    <name evidence="5" type="ORF">GTOL_10663</name>
</gene>
<comment type="caution">
    <text evidence="5">The sequence shown here is derived from an EMBL/GenBank/DDBJ whole genome shotgun (WGS) entry which is preliminary data.</text>
</comment>
<dbReference type="Gene3D" id="1.10.287.470">
    <property type="entry name" value="Helix hairpin bin"/>
    <property type="match status" value="1"/>
</dbReference>
<feature type="transmembrane region" description="Helical" evidence="3">
    <location>
        <begin position="12"/>
        <end position="34"/>
    </location>
</feature>
<dbReference type="SUPFAM" id="SSF111369">
    <property type="entry name" value="HlyD-like secretion proteins"/>
    <property type="match status" value="1"/>
</dbReference>
<dbReference type="Pfam" id="PF25885">
    <property type="entry name" value="HH_EMRA"/>
    <property type="match status" value="1"/>
</dbReference>
<evidence type="ECO:0000256" key="1">
    <source>
        <dbReference type="ARBA" id="ARBA00004196"/>
    </source>
</evidence>
<evidence type="ECO:0000313" key="5">
    <source>
        <dbReference type="EMBL" id="CAG4882781.1"/>
    </source>
</evidence>
<dbReference type="PANTHER" id="PTHR30386:SF19">
    <property type="entry name" value="MULTIDRUG EXPORT PROTEIN EMRA-RELATED"/>
    <property type="match status" value="1"/>
</dbReference>
<accession>A0A916J2H3</accession>
<dbReference type="RefSeq" id="WP_220634821.1">
    <property type="nucleotide sequence ID" value="NZ_CAJQUM010000001.1"/>
</dbReference>
<name>A0A916J2H3_9PROT</name>
<keyword evidence="3" id="KW-0472">Membrane</keyword>
<evidence type="ECO:0000256" key="3">
    <source>
        <dbReference type="SAM" id="Phobius"/>
    </source>
</evidence>
<evidence type="ECO:0000256" key="2">
    <source>
        <dbReference type="SAM" id="Coils"/>
    </source>
</evidence>
<dbReference type="Gene3D" id="2.40.30.170">
    <property type="match status" value="1"/>
</dbReference>
<dbReference type="InterPro" id="IPR058633">
    <property type="entry name" value="EmrA/FarA_HH"/>
</dbReference>
<proteinExistence type="predicted"/>
<dbReference type="AlphaFoldDB" id="A0A916J2H3"/>
<dbReference type="PANTHER" id="PTHR30386">
    <property type="entry name" value="MEMBRANE FUSION SUBUNIT OF EMRAB-TOLC MULTIDRUG EFFLUX PUMP"/>
    <property type="match status" value="1"/>
</dbReference>
<reference evidence="5" key="1">
    <citation type="submission" date="2021-04" db="EMBL/GenBank/DDBJ databases">
        <authorList>
            <person name="Hornung B."/>
        </authorList>
    </citation>
    <scope>NUCLEOTIDE SEQUENCE</scope>
    <source>
        <strain evidence="5">G5G6</strain>
    </source>
</reference>
<dbReference type="EMBL" id="CAJQUM010000001">
    <property type="protein sequence ID" value="CAG4882781.1"/>
    <property type="molecule type" value="Genomic_DNA"/>
</dbReference>
<keyword evidence="6" id="KW-1185">Reference proteome</keyword>
<dbReference type="GO" id="GO:0055085">
    <property type="term" value="P:transmembrane transport"/>
    <property type="evidence" value="ECO:0007669"/>
    <property type="project" value="InterPro"/>
</dbReference>
<evidence type="ECO:0000259" key="4">
    <source>
        <dbReference type="Pfam" id="PF25885"/>
    </source>
</evidence>
<protein>
    <submittedName>
        <fullName evidence="5">Multidrug efflux system</fullName>
    </submittedName>
</protein>
<keyword evidence="2" id="KW-0175">Coiled coil</keyword>
<feature type="domain" description="Multidrug export protein EmrA/FarA alpha-helical hairpin" evidence="4">
    <location>
        <begin position="85"/>
        <end position="205"/>
    </location>
</feature>
<dbReference type="InterPro" id="IPR050739">
    <property type="entry name" value="MFP"/>
</dbReference>
<keyword evidence="3" id="KW-0812">Transmembrane</keyword>
<sequence length="382" mass="41428">MNQTSNSSRRKRILSVLIVIFVLAGIAWALYWGISARYHETTDDAYVGGNLLRITPRVSGTIVAVLADDTDFVRRGQVLVKLDDTDARMALLRSEAELADSVRRVRQNFHAVDQYQANVVLKEQMLAQAEADAVRRAGAAADQSISQEELEHARIALRRAQSELKLANAQLAAARAAVRGTRVESHPAVRQTAARLHEAYLALARCEVRAPGNGYVAKRSIQVGQQVAVGAPLLAVVPLDQLWAEVNFKEDQLERVRIGQPVTVTSDFYGRGVEFHGKVVGVGAGTGAVFSQLPPQNASGNWIKIVQRLPVRISLDADELAKYPLRVGLSLRANVDTHDLSGPVLGSRTVAGSYGAPVDDTAEKYADKRVSEIIATNLGGDD</sequence>
<comment type="subcellular location">
    <subcellularLocation>
        <location evidence="1">Cell envelope</location>
    </subcellularLocation>
</comment>